<feature type="region of interest" description="Disordered" evidence="1">
    <location>
        <begin position="51"/>
        <end position="70"/>
    </location>
</feature>
<dbReference type="EMBL" id="CAJNOT010003404">
    <property type="protein sequence ID" value="CAF1381710.1"/>
    <property type="molecule type" value="Genomic_DNA"/>
</dbReference>
<comment type="caution">
    <text evidence="2">The sequence shown here is derived from an EMBL/GenBank/DDBJ whole genome shotgun (WGS) entry which is preliminary data.</text>
</comment>
<sequence length="89" mass="10784">MEESNTLRLKIREIPRKRDDHLNFWRQEWREREKDSVVIGQGLAEFWLLQDPEDNDTEDSPREISQTTERLPGLYSYDVNAIFRTTDMR</sequence>
<name>A0A815JVM8_9BILA</name>
<evidence type="ECO:0000313" key="3">
    <source>
        <dbReference type="Proteomes" id="UP000663864"/>
    </source>
</evidence>
<dbReference type="Proteomes" id="UP000663864">
    <property type="component" value="Unassembled WGS sequence"/>
</dbReference>
<dbReference type="AlphaFoldDB" id="A0A815JVM8"/>
<evidence type="ECO:0000313" key="2">
    <source>
        <dbReference type="EMBL" id="CAF1381710.1"/>
    </source>
</evidence>
<protein>
    <submittedName>
        <fullName evidence="2">Uncharacterized protein</fullName>
    </submittedName>
</protein>
<evidence type="ECO:0000256" key="1">
    <source>
        <dbReference type="SAM" id="MobiDB-lite"/>
    </source>
</evidence>
<organism evidence="2 3">
    <name type="scientific">Rotaria sordida</name>
    <dbReference type="NCBI Taxonomy" id="392033"/>
    <lineage>
        <taxon>Eukaryota</taxon>
        <taxon>Metazoa</taxon>
        <taxon>Spiralia</taxon>
        <taxon>Gnathifera</taxon>
        <taxon>Rotifera</taxon>
        <taxon>Eurotatoria</taxon>
        <taxon>Bdelloidea</taxon>
        <taxon>Philodinida</taxon>
        <taxon>Philodinidae</taxon>
        <taxon>Rotaria</taxon>
    </lineage>
</organism>
<accession>A0A815JVM8</accession>
<reference evidence="2" key="1">
    <citation type="submission" date="2021-02" db="EMBL/GenBank/DDBJ databases">
        <authorList>
            <person name="Nowell W R."/>
        </authorList>
    </citation>
    <scope>NUCLEOTIDE SEQUENCE</scope>
</reference>
<proteinExistence type="predicted"/>
<gene>
    <name evidence="2" type="ORF">ZHD862_LOCUS32152</name>
</gene>